<evidence type="ECO:0000313" key="7">
    <source>
        <dbReference type="Proteomes" id="UP001159363"/>
    </source>
</evidence>
<proteinExistence type="inferred from homology"/>
<feature type="domain" description="UBC core" evidence="5">
    <location>
        <begin position="2"/>
        <end position="149"/>
    </location>
</feature>
<keyword evidence="4" id="KW-0547">Nucleotide-binding</keyword>
<gene>
    <name evidence="6" type="ORF">PR048_029092</name>
</gene>
<feature type="active site" description="Glycyl thioester intermediate" evidence="3">
    <location>
        <position position="86"/>
    </location>
</feature>
<evidence type="ECO:0000256" key="4">
    <source>
        <dbReference type="RuleBase" id="RU362109"/>
    </source>
</evidence>
<dbReference type="PROSITE" id="PS00183">
    <property type="entry name" value="UBC_1"/>
    <property type="match status" value="1"/>
</dbReference>
<dbReference type="Pfam" id="PF00179">
    <property type="entry name" value="UQ_con"/>
    <property type="match status" value="1"/>
</dbReference>
<keyword evidence="2 4" id="KW-0833">Ubl conjugation pathway</keyword>
<dbReference type="CDD" id="cd23801">
    <property type="entry name" value="UBCc_UBE2L3"/>
    <property type="match status" value="1"/>
</dbReference>
<dbReference type="InterPro" id="IPR023313">
    <property type="entry name" value="UBQ-conjugating_AS"/>
</dbReference>
<dbReference type="SMART" id="SM00212">
    <property type="entry name" value="UBCc"/>
    <property type="match status" value="1"/>
</dbReference>
<sequence>MTASKRLGKELSDIRSANFSFFKDIHVDESNLYIWKGLILPNKPPYCKGAFKIEINFPEMYPFKPPKITFITKIYHPNIDEKGQVCLPTISPEGWKPSVNIITVIEELLKLIDEPEVEHALRADLAEEYLKNRKKFLQHAEEHAKKNAEKRS</sequence>
<comment type="caution">
    <text evidence="6">The sequence shown here is derived from an EMBL/GenBank/DDBJ whole genome shotgun (WGS) entry which is preliminary data.</text>
</comment>
<dbReference type="InterPro" id="IPR016135">
    <property type="entry name" value="UBQ-conjugating_enzyme/RWD"/>
</dbReference>
<keyword evidence="1" id="KW-0808">Transferase</keyword>
<evidence type="ECO:0000256" key="2">
    <source>
        <dbReference type="ARBA" id="ARBA00022786"/>
    </source>
</evidence>
<dbReference type="EMBL" id="JARBHB010000013">
    <property type="protein sequence ID" value="KAJ8870081.1"/>
    <property type="molecule type" value="Genomic_DNA"/>
</dbReference>
<comment type="similarity">
    <text evidence="4">Belongs to the ubiquitin-conjugating enzyme family.</text>
</comment>
<dbReference type="PANTHER" id="PTHR24067">
    <property type="entry name" value="UBIQUITIN-CONJUGATING ENZYME E2"/>
    <property type="match status" value="1"/>
</dbReference>
<organism evidence="6 7">
    <name type="scientific">Dryococelus australis</name>
    <dbReference type="NCBI Taxonomy" id="614101"/>
    <lineage>
        <taxon>Eukaryota</taxon>
        <taxon>Metazoa</taxon>
        <taxon>Ecdysozoa</taxon>
        <taxon>Arthropoda</taxon>
        <taxon>Hexapoda</taxon>
        <taxon>Insecta</taxon>
        <taxon>Pterygota</taxon>
        <taxon>Neoptera</taxon>
        <taxon>Polyneoptera</taxon>
        <taxon>Phasmatodea</taxon>
        <taxon>Verophasmatodea</taxon>
        <taxon>Anareolatae</taxon>
        <taxon>Phasmatidae</taxon>
        <taxon>Eurycanthinae</taxon>
        <taxon>Dryococelus</taxon>
    </lineage>
</organism>
<dbReference type="InterPro" id="IPR050113">
    <property type="entry name" value="Ub_conjugating_enzyme"/>
</dbReference>
<protein>
    <recommendedName>
        <fullName evidence="5">UBC core domain-containing protein</fullName>
    </recommendedName>
</protein>
<evidence type="ECO:0000313" key="6">
    <source>
        <dbReference type="EMBL" id="KAJ8870081.1"/>
    </source>
</evidence>
<accession>A0ABQ9GCG8</accession>
<evidence type="ECO:0000256" key="1">
    <source>
        <dbReference type="ARBA" id="ARBA00022679"/>
    </source>
</evidence>
<name>A0ABQ9GCG8_9NEOP</name>
<dbReference type="PROSITE" id="PS50127">
    <property type="entry name" value="UBC_2"/>
    <property type="match status" value="1"/>
</dbReference>
<dbReference type="Gene3D" id="3.10.110.10">
    <property type="entry name" value="Ubiquitin Conjugating Enzyme"/>
    <property type="match status" value="1"/>
</dbReference>
<dbReference type="InterPro" id="IPR000608">
    <property type="entry name" value="UBC"/>
</dbReference>
<keyword evidence="7" id="KW-1185">Reference proteome</keyword>
<reference evidence="6 7" key="1">
    <citation type="submission" date="2023-02" db="EMBL/GenBank/DDBJ databases">
        <title>LHISI_Scaffold_Assembly.</title>
        <authorList>
            <person name="Stuart O.P."/>
            <person name="Cleave R."/>
            <person name="Magrath M.J.L."/>
            <person name="Mikheyev A.S."/>
        </authorList>
    </citation>
    <scope>NUCLEOTIDE SEQUENCE [LARGE SCALE GENOMIC DNA]</scope>
    <source>
        <strain evidence="6">Daus_M_001</strain>
        <tissue evidence="6">Leg muscle</tissue>
    </source>
</reference>
<dbReference type="Proteomes" id="UP001159363">
    <property type="component" value="Chromosome 12"/>
</dbReference>
<evidence type="ECO:0000259" key="5">
    <source>
        <dbReference type="PROSITE" id="PS50127"/>
    </source>
</evidence>
<keyword evidence="4" id="KW-0067">ATP-binding</keyword>
<dbReference type="SUPFAM" id="SSF54495">
    <property type="entry name" value="UBC-like"/>
    <property type="match status" value="1"/>
</dbReference>
<evidence type="ECO:0000256" key="3">
    <source>
        <dbReference type="PROSITE-ProRule" id="PRU10133"/>
    </source>
</evidence>